<evidence type="ECO:0000313" key="1">
    <source>
        <dbReference type="EMBL" id="XBO72332.1"/>
    </source>
</evidence>
<dbReference type="AlphaFoldDB" id="A0AAU7KKW7"/>
<protein>
    <submittedName>
        <fullName evidence="1">Acetamidase/formamidase family protein</fullName>
    </submittedName>
</protein>
<organism evidence="1">
    <name type="scientific">Halomonas sp. RT37</name>
    <dbReference type="NCBI Taxonomy" id="2950872"/>
    <lineage>
        <taxon>Bacteria</taxon>
        <taxon>Pseudomonadati</taxon>
        <taxon>Pseudomonadota</taxon>
        <taxon>Gammaproteobacteria</taxon>
        <taxon>Oceanospirillales</taxon>
        <taxon>Halomonadaceae</taxon>
        <taxon>Halomonas</taxon>
    </lineage>
</organism>
<dbReference type="Pfam" id="PF03069">
    <property type="entry name" value="FmdA_AmdA"/>
    <property type="match status" value="2"/>
</dbReference>
<name>A0AAU7KKW7_9GAMM</name>
<dbReference type="EMBL" id="CP098827">
    <property type="protein sequence ID" value="XBO72332.1"/>
    <property type="molecule type" value="Genomic_DNA"/>
</dbReference>
<dbReference type="SUPFAM" id="SSF141130">
    <property type="entry name" value="Acetamidase/Formamidase-like"/>
    <property type="match status" value="1"/>
</dbReference>
<accession>A0AAU7KKW7</accession>
<sequence>MKIKTIHDVHHCFDHALEPQETISSGDTRRFDILDASGGLITRHSQADALTRLPAGELNPVCGPLYMEDAEPGDVIEVELVDFEPGQWGWTGLIPGFGLLADDFTSPWLKVSEYDSESVYFDEDIVIPFRPFAGTIGLAPAEPGQHSIVPPRICGGNLDIRDLVKGARLYLPVQVKGGLLSIGDTHACQGDGEVCGTAVETRMAATATLRLHKAGNIPAPMFDVPPGASSEEDAGFLVTTGVGPDLMQGARDAVRFMIDRLHRQAGMDEQLAYALCSVAGRLRVSEIVDQPNWVVSFYMPRSIFRSKSLRAI</sequence>
<dbReference type="Gene3D" id="3.10.28.20">
    <property type="entry name" value="Acetamidase/Formamidase-like domains"/>
    <property type="match status" value="1"/>
</dbReference>
<dbReference type="PANTHER" id="PTHR31891:SF1">
    <property type="entry name" value="FORMAMIDASE C869.04-RELATED"/>
    <property type="match status" value="1"/>
</dbReference>
<dbReference type="InterPro" id="IPR004304">
    <property type="entry name" value="FmdA_AmdA"/>
</dbReference>
<dbReference type="GO" id="GO:0016811">
    <property type="term" value="F:hydrolase activity, acting on carbon-nitrogen (but not peptide) bonds, in linear amides"/>
    <property type="evidence" value="ECO:0007669"/>
    <property type="project" value="InterPro"/>
</dbReference>
<proteinExistence type="predicted"/>
<gene>
    <name evidence="1" type="ORF">NFG58_06400</name>
</gene>
<reference evidence="1" key="1">
    <citation type="submission" date="2022-06" db="EMBL/GenBank/DDBJ databases">
        <title>A novel DMS-producing enzyme.</title>
        <authorList>
            <person name="Zhang Y."/>
        </authorList>
    </citation>
    <scope>NUCLEOTIDE SEQUENCE</scope>
    <source>
        <strain evidence="1">RT37</strain>
    </source>
</reference>
<dbReference type="RefSeq" id="WP_045990938.1">
    <property type="nucleotide sequence ID" value="NZ_CP098827.1"/>
</dbReference>
<dbReference type="PANTHER" id="PTHR31891">
    <property type="entry name" value="FORMAMIDASE C869.04-RELATED"/>
    <property type="match status" value="1"/>
</dbReference>
<dbReference type="Gene3D" id="2.60.120.580">
    <property type="entry name" value="Acetamidase/Formamidase-like domains"/>
    <property type="match status" value="2"/>
</dbReference>